<dbReference type="Gene3D" id="1.10.390.10">
    <property type="entry name" value="Neutral Protease Domain 2"/>
    <property type="match status" value="1"/>
</dbReference>
<organism evidence="3 4">
    <name type="scientific">Pedobacter lusitanus</name>
    <dbReference type="NCBI Taxonomy" id="1503925"/>
    <lineage>
        <taxon>Bacteria</taxon>
        <taxon>Pseudomonadati</taxon>
        <taxon>Bacteroidota</taxon>
        <taxon>Sphingobacteriia</taxon>
        <taxon>Sphingobacteriales</taxon>
        <taxon>Sphingobacteriaceae</taxon>
        <taxon>Pedobacter</taxon>
    </lineage>
</organism>
<evidence type="ECO:0000256" key="1">
    <source>
        <dbReference type="SAM" id="SignalP"/>
    </source>
</evidence>
<proteinExistence type="predicted"/>
<evidence type="ECO:0000313" key="4">
    <source>
        <dbReference type="Proteomes" id="UP000032049"/>
    </source>
</evidence>
<dbReference type="SUPFAM" id="SSF50156">
    <property type="entry name" value="PDZ domain-like"/>
    <property type="match status" value="1"/>
</dbReference>
<dbReference type="Pfam" id="PF17899">
    <property type="entry name" value="Peptidase_M61_N"/>
    <property type="match status" value="1"/>
</dbReference>
<dbReference type="Pfam" id="PF13180">
    <property type="entry name" value="PDZ_2"/>
    <property type="match status" value="1"/>
</dbReference>
<dbReference type="SMART" id="SM00228">
    <property type="entry name" value="PDZ"/>
    <property type="match status" value="1"/>
</dbReference>
<evidence type="ECO:0000313" key="3">
    <source>
        <dbReference type="EMBL" id="KIO77711.1"/>
    </source>
</evidence>
<evidence type="ECO:0000259" key="2">
    <source>
        <dbReference type="SMART" id="SM00228"/>
    </source>
</evidence>
<dbReference type="RefSeq" id="WP_041880496.1">
    <property type="nucleotide sequence ID" value="NZ_CP157278.1"/>
</dbReference>
<dbReference type="InterPro" id="IPR024191">
    <property type="entry name" value="Peptidase_M61"/>
</dbReference>
<dbReference type="AlphaFoldDB" id="A0A0D0GTA6"/>
<dbReference type="InterPro" id="IPR027268">
    <property type="entry name" value="Peptidase_M4/M1_CTD_sf"/>
</dbReference>
<reference evidence="3 4" key="1">
    <citation type="submission" date="2015-01" db="EMBL/GenBank/DDBJ databases">
        <title>Draft genome sequence of Pedobacter sp. NL19 isolated from sludge of an effluent treatment pond in an abandoned uranium mine.</title>
        <authorList>
            <person name="Santos T."/>
            <person name="Caetano T."/>
            <person name="Covas C."/>
            <person name="Cruz A."/>
            <person name="Mendo S."/>
        </authorList>
    </citation>
    <scope>NUCLEOTIDE SEQUENCE [LARGE SCALE GENOMIC DNA]</scope>
    <source>
        <strain evidence="3 4">NL19</strain>
    </source>
</reference>
<dbReference type="InterPro" id="IPR036034">
    <property type="entry name" value="PDZ_sf"/>
</dbReference>
<sequence>MKLTKQIGLGLLIFLAPALAAQAQTAVNYEVSFKEPQAHYADVKMHVDGLKKEYIDVKMPVWAPGSYLIREFSRNVEGFTATSGKKTLKTEKLKKNTWRVYTGSSNSVDINYSVYAFEVSVRTSFIDASHAFLSPTGIFMYPDNQLALPSTVKVIPFEGWYKVSTGLEPVAGRQFTYTAKNYDILFDSPIEVGNQDVFEFTAAGVKHEVAMYGGGNYNAERLKTDMAKVIEQATAIYGENPNKHYTFIVHNFQRGGGGLEHLNSTVLGASRDAYATEKGYKGFLGLVAHEYHHLWNVKRLRPVALGPFDYENENYTTDLWIAEGFTAYYENKLMLRAGLISKEEFIETLTKSMSDVINTRGGYVQSAAMSSFDAWIKYYRPDENSKNSSISYYSKGEIVGMLMDLEIAHATQGKSSLDQVMKAMYEQCKIKGRGYTDAEFKTMVEKISGISFTGFWAKYVNGTEPVEYEKYLGYAGIKVKDEGQKEAYLGIATKVTEGHLLISAVSRNSAAWVDGLNVDDELIGVEGAYAQPAVEKMPVMQQKKIGDAVRFQIRRDGLDKEISVKLKASPNVELVSSVDPAGTAVEKAVLKAWTGI</sequence>
<dbReference type="STRING" id="1503925.TH53_08020"/>
<dbReference type="Proteomes" id="UP000032049">
    <property type="component" value="Unassembled WGS sequence"/>
</dbReference>
<feature type="domain" description="PDZ" evidence="2">
    <location>
        <begin position="487"/>
        <end position="557"/>
    </location>
</feature>
<dbReference type="Pfam" id="PF05299">
    <property type="entry name" value="Peptidase_M61"/>
    <property type="match status" value="1"/>
</dbReference>
<feature type="chain" id="PRO_5002211173" evidence="1">
    <location>
        <begin position="21"/>
        <end position="596"/>
    </location>
</feature>
<dbReference type="InterPro" id="IPR007963">
    <property type="entry name" value="Peptidase_M61_catalytic"/>
</dbReference>
<dbReference type="EMBL" id="JXRA01000030">
    <property type="protein sequence ID" value="KIO77711.1"/>
    <property type="molecule type" value="Genomic_DNA"/>
</dbReference>
<keyword evidence="4" id="KW-1185">Reference proteome</keyword>
<keyword evidence="1" id="KW-0732">Signal</keyword>
<dbReference type="InterPro" id="IPR001478">
    <property type="entry name" value="PDZ"/>
</dbReference>
<protein>
    <submittedName>
        <fullName evidence="3">Peptidase M61</fullName>
    </submittedName>
</protein>
<dbReference type="PIRSF" id="PIRSF016493">
    <property type="entry name" value="Glycyl_aminpptds"/>
    <property type="match status" value="1"/>
</dbReference>
<dbReference type="Gene3D" id="2.60.40.3650">
    <property type="match status" value="1"/>
</dbReference>
<accession>A0A0D0GTA6</accession>
<comment type="caution">
    <text evidence="3">The sequence shown here is derived from an EMBL/GenBank/DDBJ whole genome shotgun (WGS) entry which is preliminary data.</text>
</comment>
<feature type="signal peptide" evidence="1">
    <location>
        <begin position="1"/>
        <end position="20"/>
    </location>
</feature>
<dbReference type="InterPro" id="IPR040756">
    <property type="entry name" value="Peptidase_M61_N"/>
</dbReference>
<dbReference type="SUPFAM" id="SSF55486">
    <property type="entry name" value="Metalloproteases ('zincins'), catalytic domain"/>
    <property type="match status" value="1"/>
</dbReference>
<name>A0A0D0GTA6_9SPHI</name>
<dbReference type="OrthoDB" id="9778516at2"/>
<dbReference type="Gene3D" id="2.30.42.10">
    <property type="match status" value="1"/>
</dbReference>
<gene>
    <name evidence="3" type="ORF">TH53_08020</name>
</gene>